<evidence type="ECO:0000256" key="4">
    <source>
        <dbReference type="ARBA" id="ARBA00023136"/>
    </source>
</evidence>
<dbReference type="PANTHER" id="PTHR23502">
    <property type="entry name" value="MAJOR FACILITATOR SUPERFAMILY"/>
    <property type="match status" value="1"/>
</dbReference>
<feature type="transmembrane region" description="Helical" evidence="6">
    <location>
        <begin position="364"/>
        <end position="384"/>
    </location>
</feature>
<feature type="domain" description="Major facilitator superfamily (MFS) profile" evidence="7">
    <location>
        <begin position="98"/>
        <end position="535"/>
    </location>
</feature>
<feature type="transmembrane region" description="Helical" evidence="6">
    <location>
        <begin position="250"/>
        <end position="272"/>
    </location>
</feature>
<comment type="subcellular location">
    <subcellularLocation>
        <location evidence="1">Membrane</location>
        <topology evidence="1">Multi-pass membrane protein</topology>
    </subcellularLocation>
</comment>
<reference evidence="8 9" key="1">
    <citation type="journal article" date="2012" name="PLoS Pathog.">
        <title>Diverse lifestyles and strategies of plant pathogenesis encoded in the genomes of eighteen Dothideomycetes fungi.</title>
        <authorList>
            <person name="Ohm R.A."/>
            <person name="Feau N."/>
            <person name="Henrissat B."/>
            <person name="Schoch C.L."/>
            <person name="Horwitz B.A."/>
            <person name="Barry K.W."/>
            <person name="Condon B.J."/>
            <person name="Copeland A.C."/>
            <person name="Dhillon B."/>
            <person name="Glaser F."/>
            <person name="Hesse C.N."/>
            <person name="Kosti I."/>
            <person name="LaButti K."/>
            <person name="Lindquist E.A."/>
            <person name="Lucas S."/>
            <person name="Salamov A.A."/>
            <person name="Bradshaw R.E."/>
            <person name="Ciuffetti L."/>
            <person name="Hamelin R.C."/>
            <person name="Kema G.H.J."/>
            <person name="Lawrence C."/>
            <person name="Scott J.A."/>
            <person name="Spatafora J.W."/>
            <person name="Turgeon B.G."/>
            <person name="de Wit P.J.G.M."/>
            <person name="Zhong S."/>
            <person name="Goodwin S.B."/>
            <person name="Grigoriev I.V."/>
        </authorList>
    </citation>
    <scope>NUCLEOTIDE SEQUENCE [LARGE SCALE GENOMIC DNA]</scope>
    <source>
        <strain evidence="9">28A</strain>
    </source>
</reference>
<evidence type="ECO:0000256" key="6">
    <source>
        <dbReference type="SAM" id="Phobius"/>
    </source>
</evidence>
<sequence length="535" mass="58640">MAAPVSSPMASWSATPASASNEDVEKAAGRTRQQSEATTLYEGSPLDKESERSPERDVAATNTASPSSSQEHLTALDWDGPDDPLNPHNWCTARKWFQTLAIAVFSMMATLSSSVYTPGIVVAAEEFHSTRLLSTLAYSIYTLGLAVGAPLGAPLGETLGRRLIICTSLPIFSLFILGAGFSQNMTTLIVLRFFAGVFASPVLDLGAASLADIWPPEKRSGPMSLYVAMPFCGPGLGPLLGAVVTQTRGWRWTCWLVLFFVVALFFPALPFFKETYKPTLLRRRAKQRNIPLPPMPTDGMSVPRIIHTYATKTLTRPMHMLFTEPIVATFHLYSSFNFALLYSFFAAFPYVFAVEYGFDSISTGLTFLGLGVGIIIATIGIILYNKYRYIPEVMTALAEKRPPPPYATSIVKPERRLPLAVAGAPCITIGLFLFGWSVAYRLHWIVPTIAEAFFGAGNMLIFMSCVMYITDTYGPMYGASAMAGNTILRYILGAVFPLFAVQMFKRLGPQWTSYCVLNVHGVASTCPRYINLVFV</sequence>
<gene>
    <name evidence="8" type="ORF">SETTUDRAFT_28082</name>
</gene>
<evidence type="ECO:0000259" key="7">
    <source>
        <dbReference type="PROSITE" id="PS50850"/>
    </source>
</evidence>
<feature type="transmembrane region" description="Helical" evidence="6">
    <location>
        <begin position="189"/>
        <end position="211"/>
    </location>
</feature>
<accession>R0KEN0</accession>
<evidence type="ECO:0000256" key="2">
    <source>
        <dbReference type="ARBA" id="ARBA00022692"/>
    </source>
</evidence>
<dbReference type="SUPFAM" id="SSF103473">
    <property type="entry name" value="MFS general substrate transporter"/>
    <property type="match status" value="1"/>
</dbReference>
<dbReference type="PROSITE" id="PS50850">
    <property type="entry name" value="MFS"/>
    <property type="match status" value="1"/>
</dbReference>
<evidence type="ECO:0000256" key="5">
    <source>
        <dbReference type="SAM" id="MobiDB-lite"/>
    </source>
</evidence>
<dbReference type="Proteomes" id="UP000016935">
    <property type="component" value="Unassembled WGS sequence"/>
</dbReference>
<feature type="transmembrane region" description="Helical" evidence="6">
    <location>
        <begin position="96"/>
        <end position="116"/>
    </location>
</feature>
<feature type="transmembrane region" description="Helical" evidence="6">
    <location>
        <begin position="487"/>
        <end position="504"/>
    </location>
</feature>
<dbReference type="Pfam" id="PF07690">
    <property type="entry name" value="MFS_1"/>
    <property type="match status" value="1"/>
</dbReference>
<reference evidence="8 9" key="2">
    <citation type="journal article" date="2013" name="PLoS Genet.">
        <title>Comparative genome structure, secondary metabolite, and effector coding capacity across Cochliobolus pathogens.</title>
        <authorList>
            <person name="Condon B.J."/>
            <person name="Leng Y."/>
            <person name="Wu D."/>
            <person name="Bushley K.E."/>
            <person name="Ohm R.A."/>
            <person name="Otillar R."/>
            <person name="Martin J."/>
            <person name="Schackwitz W."/>
            <person name="Grimwood J."/>
            <person name="MohdZainudin N."/>
            <person name="Xue C."/>
            <person name="Wang R."/>
            <person name="Manning V.A."/>
            <person name="Dhillon B."/>
            <person name="Tu Z.J."/>
            <person name="Steffenson B.J."/>
            <person name="Salamov A."/>
            <person name="Sun H."/>
            <person name="Lowry S."/>
            <person name="LaButti K."/>
            <person name="Han J."/>
            <person name="Copeland A."/>
            <person name="Lindquist E."/>
            <person name="Barry K."/>
            <person name="Schmutz J."/>
            <person name="Baker S.E."/>
            <person name="Ciuffetti L.M."/>
            <person name="Grigoriev I.V."/>
            <person name="Zhong S."/>
            <person name="Turgeon B.G."/>
        </authorList>
    </citation>
    <scope>NUCLEOTIDE SEQUENCE [LARGE SCALE GENOMIC DNA]</scope>
    <source>
        <strain evidence="9">28A</strain>
    </source>
</reference>
<keyword evidence="9" id="KW-1185">Reference proteome</keyword>
<feature type="transmembrane region" description="Helical" evidence="6">
    <location>
        <begin position="163"/>
        <end position="183"/>
    </location>
</feature>
<feature type="transmembrane region" description="Helical" evidence="6">
    <location>
        <begin position="326"/>
        <end position="352"/>
    </location>
</feature>
<keyword evidence="3 6" id="KW-1133">Transmembrane helix</keyword>
<dbReference type="eggNOG" id="KOG0255">
    <property type="taxonomic scope" value="Eukaryota"/>
</dbReference>
<dbReference type="InterPro" id="IPR011701">
    <property type="entry name" value="MFS"/>
</dbReference>
<dbReference type="GeneID" id="19403206"/>
<dbReference type="GO" id="GO:0015606">
    <property type="term" value="F:spermidine transmembrane transporter activity"/>
    <property type="evidence" value="ECO:0007669"/>
    <property type="project" value="TreeGrafter"/>
</dbReference>
<dbReference type="AlphaFoldDB" id="R0KEN0"/>
<dbReference type="PANTHER" id="PTHR23502:SF38">
    <property type="entry name" value="POLYAMINE TRANSPORTER 4"/>
    <property type="match status" value="1"/>
</dbReference>
<evidence type="ECO:0000313" key="9">
    <source>
        <dbReference type="Proteomes" id="UP000016935"/>
    </source>
</evidence>
<organism evidence="8 9">
    <name type="scientific">Exserohilum turcicum (strain 28A)</name>
    <name type="common">Northern leaf blight fungus</name>
    <name type="synonym">Setosphaeria turcica</name>
    <dbReference type="NCBI Taxonomy" id="671987"/>
    <lineage>
        <taxon>Eukaryota</taxon>
        <taxon>Fungi</taxon>
        <taxon>Dikarya</taxon>
        <taxon>Ascomycota</taxon>
        <taxon>Pezizomycotina</taxon>
        <taxon>Dothideomycetes</taxon>
        <taxon>Pleosporomycetidae</taxon>
        <taxon>Pleosporales</taxon>
        <taxon>Pleosporineae</taxon>
        <taxon>Pleosporaceae</taxon>
        <taxon>Exserohilum</taxon>
    </lineage>
</organism>
<feature type="transmembrane region" description="Helical" evidence="6">
    <location>
        <begin position="444"/>
        <end position="466"/>
    </location>
</feature>
<dbReference type="GO" id="GO:0005886">
    <property type="term" value="C:plasma membrane"/>
    <property type="evidence" value="ECO:0007669"/>
    <property type="project" value="TreeGrafter"/>
</dbReference>
<dbReference type="HOGENOM" id="CLU_008455_11_3_1"/>
<dbReference type="Gene3D" id="1.20.1250.20">
    <property type="entry name" value="MFS general substrate transporter like domains"/>
    <property type="match status" value="1"/>
</dbReference>
<proteinExistence type="predicted"/>
<feature type="compositionally biased region" description="Polar residues" evidence="5">
    <location>
        <begin position="8"/>
        <end position="21"/>
    </location>
</feature>
<dbReference type="InterPro" id="IPR020846">
    <property type="entry name" value="MFS_dom"/>
</dbReference>
<feature type="compositionally biased region" description="Polar residues" evidence="5">
    <location>
        <begin position="60"/>
        <end position="72"/>
    </location>
</feature>
<feature type="region of interest" description="Disordered" evidence="5">
    <location>
        <begin position="1"/>
        <end position="79"/>
    </location>
</feature>
<dbReference type="EMBL" id="KB908570">
    <property type="protein sequence ID" value="EOA87784.1"/>
    <property type="molecule type" value="Genomic_DNA"/>
</dbReference>
<evidence type="ECO:0000313" key="8">
    <source>
        <dbReference type="EMBL" id="EOA87784.1"/>
    </source>
</evidence>
<protein>
    <recommendedName>
        <fullName evidence="7">Major facilitator superfamily (MFS) profile domain-containing protein</fullName>
    </recommendedName>
</protein>
<feature type="transmembrane region" description="Helical" evidence="6">
    <location>
        <begin position="417"/>
        <end position="438"/>
    </location>
</feature>
<evidence type="ECO:0000256" key="1">
    <source>
        <dbReference type="ARBA" id="ARBA00004141"/>
    </source>
</evidence>
<dbReference type="CDD" id="cd17323">
    <property type="entry name" value="MFS_Tpo1_MDR_like"/>
    <property type="match status" value="1"/>
</dbReference>
<dbReference type="GO" id="GO:0000297">
    <property type="term" value="F:spermine transmembrane transporter activity"/>
    <property type="evidence" value="ECO:0007669"/>
    <property type="project" value="TreeGrafter"/>
</dbReference>
<feature type="compositionally biased region" description="Basic and acidic residues" evidence="5">
    <location>
        <begin position="45"/>
        <end position="58"/>
    </location>
</feature>
<feature type="transmembrane region" description="Helical" evidence="6">
    <location>
        <begin position="136"/>
        <end position="156"/>
    </location>
</feature>
<dbReference type="RefSeq" id="XP_008024532.1">
    <property type="nucleotide sequence ID" value="XM_008026341.1"/>
</dbReference>
<keyword evidence="2 6" id="KW-0812">Transmembrane</keyword>
<name>R0KEN0_EXST2</name>
<evidence type="ECO:0000256" key="3">
    <source>
        <dbReference type="ARBA" id="ARBA00022989"/>
    </source>
</evidence>
<feature type="transmembrane region" description="Helical" evidence="6">
    <location>
        <begin position="223"/>
        <end position="244"/>
    </location>
</feature>
<keyword evidence="4 6" id="KW-0472">Membrane</keyword>
<dbReference type="InterPro" id="IPR036259">
    <property type="entry name" value="MFS_trans_sf"/>
</dbReference>
<dbReference type="STRING" id="671987.R0KEN0"/>
<dbReference type="OrthoDB" id="3936150at2759"/>